<dbReference type="InterPro" id="IPR011051">
    <property type="entry name" value="RmlC_Cupin_sf"/>
</dbReference>
<comment type="caution">
    <text evidence="3">The sequence shown here is derived from an EMBL/GenBank/DDBJ whole genome shotgun (WGS) entry which is preliminary data.</text>
</comment>
<accession>A0ABN1KM65</accession>
<proteinExistence type="predicted"/>
<gene>
    <name evidence="3" type="ORF">GCM10009107_62740</name>
</gene>
<dbReference type="Gene3D" id="2.60.120.10">
    <property type="entry name" value="Jelly Rolls"/>
    <property type="match status" value="1"/>
</dbReference>
<dbReference type="InterPro" id="IPR008579">
    <property type="entry name" value="UGlyAH_Cupin_dom"/>
</dbReference>
<name>A0ABN1KM65_9BURK</name>
<keyword evidence="4" id="KW-1185">Reference proteome</keyword>
<reference evidence="3 4" key="1">
    <citation type="journal article" date="2019" name="Int. J. Syst. Evol. Microbiol.">
        <title>The Global Catalogue of Microorganisms (GCM) 10K type strain sequencing project: providing services to taxonomists for standard genome sequencing and annotation.</title>
        <authorList>
            <consortium name="The Broad Institute Genomics Platform"/>
            <consortium name="The Broad Institute Genome Sequencing Center for Infectious Disease"/>
            <person name="Wu L."/>
            <person name="Ma J."/>
        </authorList>
    </citation>
    <scope>NUCLEOTIDE SEQUENCE [LARGE SCALE GENOMIC DNA]</scope>
    <source>
        <strain evidence="3 4">JCM 15503</strain>
    </source>
</reference>
<dbReference type="EMBL" id="BAAAEW010000052">
    <property type="protein sequence ID" value="GAA0770752.1"/>
    <property type="molecule type" value="Genomic_DNA"/>
</dbReference>
<evidence type="ECO:0000313" key="4">
    <source>
        <dbReference type="Proteomes" id="UP001500279"/>
    </source>
</evidence>
<evidence type="ECO:0000313" key="3">
    <source>
        <dbReference type="EMBL" id="GAA0770752.1"/>
    </source>
</evidence>
<dbReference type="CDD" id="cd02227">
    <property type="entry name" value="cupin_TM1112-like"/>
    <property type="match status" value="1"/>
</dbReference>
<feature type="domain" description="(S)-ureidoglycine aminohydrolase cupin" evidence="2">
    <location>
        <begin position="42"/>
        <end position="116"/>
    </location>
</feature>
<sequence>MPAMPTVIPFSLAEQPPVIDQPRESRREVGAPQRSTWTLYESAAEGVSAGIWDCEPGRWRIEFGPNEHEYFHVLHGRARVHEEGAGFTEVGPGQALMIPPNFRGSFEVLEALRKHFVIVEK</sequence>
<dbReference type="RefSeq" id="WP_141289649.1">
    <property type="nucleotide sequence ID" value="NZ_JAJNKD010000014.1"/>
</dbReference>
<organism evidence="3 4">
    <name type="scientific">Ideonella azotifigens</name>
    <dbReference type="NCBI Taxonomy" id="513160"/>
    <lineage>
        <taxon>Bacteria</taxon>
        <taxon>Pseudomonadati</taxon>
        <taxon>Pseudomonadota</taxon>
        <taxon>Betaproteobacteria</taxon>
        <taxon>Burkholderiales</taxon>
        <taxon>Sphaerotilaceae</taxon>
        <taxon>Ideonella</taxon>
    </lineage>
</organism>
<dbReference type="PANTHER" id="PTHR40943">
    <property type="entry name" value="CYTOPLASMIC PROTEIN-RELATED"/>
    <property type="match status" value="1"/>
</dbReference>
<dbReference type="SUPFAM" id="SSF51182">
    <property type="entry name" value="RmlC-like cupins"/>
    <property type="match status" value="1"/>
</dbReference>
<dbReference type="InterPro" id="IPR014710">
    <property type="entry name" value="RmlC-like_jellyroll"/>
</dbReference>
<evidence type="ECO:0000259" key="2">
    <source>
        <dbReference type="Pfam" id="PF05899"/>
    </source>
</evidence>
<protein>
    <submittedName>
        <fullName evidence="3">Cupin domain-containing protein</fullName>
    </submittedName>
</protein>
<feature type="region of interest" description="Disordered" evidence="1">
    <location>
        <begin position="12"/>
        <end position="32"/>
    </location>
</feature>
<dbReference type="Proteomes" id="UP001500279">
    <property type="component" value="Unassembled WGS sequence"/>
</dbReference>
<dbReference type="PANTHER" id="PTHR40943:SF1">
    <property type="entry name" value="CYTOPLASMIC PROTEIN"/>
    <property type="match status" value="1"/>
</dbReference>
<evidence type="ECO:0000256" key="1">
    <source>
        <dbReference type="SAM" id="MobiDB-lite"/>
    </source>
</evidence>
<dbReference type="Pfam" id="PF05899">
    <property type="entry name" value="Cupin_3"/>
    <property type="match status" value="1"/>
</dbReference>